<keyword evidence="1" id="KW-0812">Transmembrane</keyword>
<dbReference type="InterPro" id="IPR009339">
    <property type="entry name" value="DUF998"/>
</dbReference>
<keyword evidence="1" id="KW-1133">Transmembrane helix</keyword>
<organism evidence="2 3">
    <name type="scientific">Streptomyces solicathayae</name>
    <dbReference type="NCBI Taxonomy" id="3081768"/>
    <lineage>
        <taxon>Bacteria</taxon>
        <taxon>Bacillati</taxon>
        <taxon>Actinomycetota</taxon>
        <taxon>Actinomycetes</taxon>
        <taxon>Kitasatosporales</taxon>
        <taxon>Streptomycetaceae</taxon>
        <taxon>Streptomyces</taxon>
    </lineage>
</organism>
<dbReference type="Pfam" id="PF06197">
    <property type="entry name" value="DUF998"/>
    <property type="match status" value="1"/>
</dbReference>
<feature type="transmembrane region" description="Helical" evidence="1">
    <location>
        <begin position="165"/>
        <end position="184"/>
    </location>
</feature>
<feature type="transmembrane region" description="Helical" evidence="1">
    <location>
        <begin position="204"/>
        <end position="224"/>
    </location>
</feature>
<keyword evidence="3" id="KW-1185">Reference proteome</keyword>
<proteinExistence type="predicted"/>
<gene>
    <name evidence="2" type="ORF">R2D22_01480</name>
</gene>
<feature type="transmembrane region" description="Helical" evidence="1">
    <location>
        <begin position="93"/>
        <end position="113"/>
    </location>
</feature>
<sequence length="232" mass="23193">MESVREIRRPSGARHRDMTGRSTVAALALAAGAIAAADLLNPQYSPVSEAVSRYVNGSAGWLVTLALVAIGAASALLAARLGRLPGGGVARRTGRTALAVWAGGVLVAAVFPADPPGHWSRPTLSEMVHGTAAMPAFVALPLAALVLAGPLGARWPAGRTALRALAAASVVTTVALAVCLVDVMDGPSLGVGSAPTLVGLVERLAIAADLAWLALAATAVSTGIRNDGNAHA</sequence>
<name>A0ABZ0LKU9_9ACTN</name>
<keyword evidence="1" id="KW-0472">Membrane</keyword>
<dbReference type="EMBL" id="CP137573">
    <property type="protein sequence ID" value="WOX20132.1"/>
    <property type="molecule type" value="Genomic_DNA"/>
</dbReference>
<evidence type="ECO:0000313" key="3">
    <source>
        <dbReference type="Proteomes" id="UP001301731"/>
    </source>
</evidence>
<dbReference type="Proteomes" id="UP001301731">
    <property type="component" value="Chromosome"/>
</dbReference>
<evidence type="ECO:0000256" key="1">
    <source>
        <dbReference type="SAM" id="Phobius"/>
    </source>
</evidence>
<protein>
    <submittedName>
        <fullName evidence="2">DUF998 domain-containing protein</fullName>
    </submittedName>
</protein>
<feature type="transmembrane region" description="Helical" evidence="1">
    <location>
        <begin position="133"/>
        <end position="153"/>
    </location>
</feature>
<evidence type="ECO:0000313" key="2">
    <source>
        <dbReference type="EMBL" id="WOX20132.1"/>
    </source>
</evidence>
<dbReference type="RefSeq" id="WP_318100378.1">
    <property type="nucleotide sequence ID" value="NZ_CP137573.1"/>
</dbReference>
<reference evidence="2 3" key="1">
    <citation type="submission" date="2023-10" db="EMBL/GenBank/DDBJ databases">
        <title>The genome sequence of Streptomyces sp. HUAS YS2.</title>
        <authorList>
            <person name="Mo P."/>
        </authorList>
    </citation>
    <scope>NUCLEOTIDE SEQUENCE [LARGE SCALE GENOMIC DNA]</scope>
    <source>
        <strain evidence="2 3">HUAS YS2</strain>
    </source>
</reference>
<accession>A0ABZ0LKU9</accession>
<feature type="transmembrane region" description="Helical" evidence="1">
    <location>
        <begin position="59"/>
        <end position="81"/>
    </location>
</feature>